<sequence length="129" mass="13333">MAVALLHTGGGQIAVSATSLRGDDATEALADFLMTDPGARTTASTPGLVAVVVRRGIDVIPTGRAVRPCDAAGAPEGLRTLRLGWWVLETVPGAVEETDVEVARLRARGLQVTLDENGDLVPLDGHKAA</sequence>
<evidence type="ECO:0000313" key="1">
    <source>
        <dbReference type="EMBL" id="GLF99857.1"/>
    </source>
</evidence>
<protein>
    <submittedName>
        <fullName evidence="1">Uncharacterized protein</fullName>
    </submittedName>
</protein>
<dbReference type="Proteomes" id="UP001291653">
    <property type="component" value="Unassembled WGS sequence"/>
</dbReference>
<gene>
    <name evidence="1" type="ORF">SYYSPA8_36190</name>
</gene>
<proteinExistence type="predicted"/>
<comment type="caution">
    <text evidence="1">The sequence shown here is derived from an EMBL/GenBank/DDBJ whole genome shotgun (WGS) entry which is preliminary data.</text>
</comment>
<accession>A0ABQ5PBB5</accession>
<dbReference type="RefSeq" id="WP_323451785.1">
    <property type="nucleotide sequence ID" value="NZ_BSBI01000025.1"/>
</dbReference>
<dbReference type="EMBL" id="BSBI01000025">
    <property type="protein sequence ID" value="GLF99857.1"/>
    <property type="molecule type" value="Genomic_DNA"/>
</dbReference>
<evidence type="ECO:0000313" key="2">
    <source>
        <dbReference type="Proteomes" id="UP001291653"/>
    </source>
</evidence>
<organism evidence="1 2">
    <name type="scientific">Streptomyces yaizuensis</name>
    <dbReference type="NCBI Taxonomy" id="2989713"/>
    <lineage>
        <taxon>Bacteria</taxon>
        <taxon>Bacillati</taxon>
        <taxon>Actinomycetota</taxon>
        <taxon>Actinomycetes</taxon>
        <taxon>Kitasatosporales</taxon>
        <taxon>Streptomycetaceae</taxon>
        <taxon>Streptomyces</taxon>
    </lineage>
</organism>
<reference evidence="1 2" key="1">
    <citation type="submission" date="2022-10" db="EMBL/GenBank/DDBJ databases">
        <title>Draft genome sequence of Streptomyces sp. YSPA8.</title>
        <authorList>
            <person name="Moriuchi R."/>
            <person name="Dohra H."/>
            <person name="Yamamura H."/>
            <person name="Kodani S."/>
        </authorList>
    </citation>
    <scope>NUCLEOTIDE SEQUENCE [LARGE SCALE GENOMIC DNA]</scope>
    <source>
        <strain evidence="1 2">YSPA8</strain>
    </source>
</reference>
<name>A0ABQ5PBB5_9ACTN</name>
<keyword evidence="2" id="KW-1185">Reference proteome</keyword>